<sequence>MAQRLTDPPYLKFPLRINSSGPKLATRAEHIRGQIEQVLYTLSGERVFRPEFGAGVKALVFEPNASALWQVTEKRISASLIESLAGEVEPKSIKVTVAGNNEQLTITIAYVLAAIGFEDQHEFTFSAGS</sequence>
<gene>
    <name evidence="2" type="ORF">H3N35_08985</name>
</gene>
<evidence type="ECO:0000313" key="2">
    <source>
        <dbReference type="EMBL" id="WDE13548.1"/>
    </source>
</evidence>
<dbReference type="SUPFAM" id="SSF160719">
    <property type="entry name" value="gpW/gp25-like"/>
    <property type="match status" value="1"/>
</dbReference>
<keyword evidence="3" id="KW-1185">Reference proteome</keyword>
<feature type="domain" description="IraD/Gp25-like" evidence="1">
    <location>
        <begin position="27"/>
        <end position="114"/>
    </location>
</feature>
<evidence type="ECO:0000313" key="3">
    <source>
        <dbReference type="Proteomes" id="UP001215231"/>
    </source>
</evidence>
<dbReference type="Proteomes" id="UP001215231">
    <property type="component" value="Chromosome"/>
</dbReference>
<accession>A0ABY7VJ97</accession>
<evidence type="ECO:0000259" key="1">
    <source>
        <dbReference type="Pfam" id="PF04965"/>
    </source>
</evidence>
<name>A0ABY7VJ97_9GAMM</name>
<dbReference type="InterPro" id="IPR007048">
    <property type="entry name" value="IraD/Gp25-like"/>
</dbReference>
<dbReference type="Pfam" id="PF04965">
    <property type="entry name" value="GPW_gp25"/>
    <property type="match status" value="1"/>
</dbReference>
<proteinExistence type="predicted"/>
<dbReference type="EMBL" id="CP059693">
    <property type="protein sequence ID" value="WDE13548.1"/>
    <property type="molecule type" value="Genomic_DNA"/>
</dbReference>
<reference evidence="2 3" key="1">
    <citation type="journal article" date="2022" name="Mar. Drugs">
        <title>Bioassay-Guided Fractionation Leads to the Detection of Cholic Acid Generated by the Rare Thalassomonas sp.</title>
        <authorList>
            <person name="Pheiffer F."/>
            <person name="Schneider Y.K."/>
            <person name="Hansen E.H."/>
            <person name="Andersen J.H."/>
            <person name="Isaksson J."/>
            <person name="Busche T."/>
            <person name="R C."/>
            <person name="Kalinowski J."/>
            <person name="Zyl L.V."/>
            <person name="Trindade M."/>
        </authorList>
    </citation>
    <scope>NUCLEOTIDE SEQUENCE [LARGE SCALE GENOMIC DNA]</scope>
    <source>
        <strain evidence="2 3">A5K-61T</strain>
    </source>
</reference>
<dbReference type="Gene3D" id="3.10.450.40">
    <property type="match status" value="1"/>
</dbReference>
<dbReference type="RefSeq" id="WP_274053936.1">
    <property type="nucleotide sequence ID" value="NZ_CP059693.1"/>
</dbReference>
<organism evidence="2 3">
    <name type="scientific">Thalassomonas haliotis</name>
    <dbReference type="NCBI Taxonomy" id="485448"/>
    <lineage>
        <taxon>Bacteria</taxon>
        <taxon>Pseudomonadati</taxon>
        <taxon>Pseudomonadota</taxon>
        <taxon>Gammaproteobacteria</taxon>
        <taxon>Alteromonadales</taxon>
        <taxon>Colwelliaceae</taxon>
        <taxon>Thalassomonas</taxon>
    </lineage>
</organism>
<protein>
    <submittedName>
        <fullName evidence="2">GPW/gp25 family protein</fullName>
    </submittedName>
</protein>